<evidence type="ECO:0000256" key="5">
    <source>
        <dbReference type="ARBA" id="ARBA00022723"/>
    </source>
</evidence>
<keyword evidence="7 12" id="KW-0863">Zinc-finger</keyword>
<keyword evidence="19" id="KW-1185">Reference proteome</keyword>
<name>A0A8S3PUD7_MYTED</name>
<keyword evidence="10 14" id="KW-0472">Membrane</keyword>
<dbReference type="FunFam" id="2.10.230.10:FF:000005">
    <property type="entry name" value="DnaJ homolog subfamily A member 1"/>
    <property type="match status" value="1"/>
</dbReference>
<dbReference type="SUPFAM" id="SSF81321">
    <property type="entry name" value="Family A G protein-coupled receptor-like"/>
    <property type="match status" value="1"/>
</dbReference>
<dbReference type="PROSITE" id="PS50262">
    <property type="entry name" value="G_PROTEIN_RECEP_F1_2"/>
    <property type="match status" value="1"/>
</dbReference>
<dbReference type="InterPro" id="IPR008971">
    <property type="entry name" value="HSP40/DnaJ_pept-bd"/>
</dbReference>
<dbReference type="Gene3D" id="2.60.260.20">
    <property type="entry name" value="Urease metallochaperone UreE, N-terminal domain"/>
    <property type="match status" value="2"/>
</dbReference>
<evidence type="ECO:0000256" key="14">
    <source>
        <dbReference type="SAM" id="Phobius"/>
    </source>
</evidence>
<dbReference type="Gene3D" id="1.20.1070.10">
    <property type="entry name" value="Rhodopsin 7-helix transmembrane proteins"/>
    <property type="match status" value="1"/>
</dbReference>
<dbReference type="SUPFAM" id="SSF46565">
    <property type="entry name" value="Chaperone J-domain"/>
    <property type="match status" value="1"/>
</dbReference>
<dbReference type="Gene3D" id="2.10.230.10">
    <property type="entry name" value="Heat shock protein DnaJ, cysteine-rich domain"/>
    <property type="match status" value="1"/>
</dbReference>
<feature type="transmembrane region" description="Helical" evidence="14">
    <location>
        <begin position="148"/>
        <end position="168"/>
    </location>
</feature>
<dbReference type="InterPro" id="IPR002939">
    <property type="entry name" value="DnaJ_C"/>
</dbReference>
<dbReference type="InterPro" id="IPR044713">
    <property type="entry name" value="DNJA1/2-like"/>
</dbReference>
<dbReference type="GO" id="GO:0016020">
    <property type="term" value="C:membrane"/>
    <property type="evidence" value="ECO:0007669"/>
    <property type="project" value="UniProtKB-SubCell"/>
</dbReference>
<dbReference type="GO" id="GO:0051082">
    <property type="term" value="F:unfolded protein binding"/>
    <property type="evidence" value="ECO:0007669"/>
    <property type="project" value="InterPro"/>
</dbReference>
<dbReference type="AlphaFoldDB" id="A0A8S3PUD7"/>
<dbReference type="PANTHER" id="PTHR43888">
    <property type="entry name" value="DNAJ-LIKE-2, ISOFORM A-RELATED"/>
    <property type="match status" value="1"/>
</dbReference>
<dbReference type="OrthoDB" id="550424at2759"/>
<feature type="domain" description="J" evidence="15">
    <location>
        <begin position="318"/>
        <end position="403"/>
    </location>
</feature>
<dbReference type="CDD" id="cd10719">
    <property type="entry name" value="DnaJ_zf"/>
    <property type="match status" value="1"/>
</dbReference>
<evidence type="ECO:0000256" key="3">
    <source>
        <dbReference type="ARBA" id="ARBA00022553"/>
    </source>
</evidence>
<keyword evidence="11" id="KW-0449">Lipoprotein</keyword>
<dbReference type="Pfam" id="PF00684">
    <property type="entry name" value="DnaJ_CXXCXGXG"/>
    <property type="match status" value="1"/>
</dbReference>
<keyword evidence="9 14" id="KW-1133">Transmembrane helix</keyword>
<dbReference type="CDD" id="cd10747">
    <property type="entry name" value="DnaJ_C"/>
    <property type="match status" value="1"/>
</dbReference>
<dbReference type="SUPFAM" id="SSF57938">
    <property type="entry name" value="DnaJ/Hsp40 cysteine-rich domain"/>
    <property type="match status" value="1"/>
</dbReference>
<dbReference type="InterPro" id="IPR001623">
    <property type="entry name" value="DnaJ_domain"/>
</dbReference>
<evidence type="ECO:0000256" key="11">
    <source>
        <dbReference type="ARBA" id="ARBA00023288"/>
    </source>
</evidence>
<evidence type="ECO:0000259" key="15">
    <source>
        <dbReference type="PROSITE" id="PS50076"/>
    </source>
</evidence>
<feature type="transmembrane region" description="Helical" evidence="14">
    <location>
        <begin position="106"/>
        <end position="127"/>
    </location>
</feature>
<feature type="transmembrane region" description="Helical" evidence="14">
    <location>
        <begin position="196"/>
        <end position="226"/>
    </location>
</feature>
<comment type="subcellular location">
    <subcellularLocation>
        <location evidence="1">Membrane</location>
        <topology evidence="1">Lipid-anchor</topology>
    </subcellularLocation>
</comment>
<feature type="zinc finger region" description="CR-type" evidence="12">
    <location>
        <begin position="456"/>
        <end position="540"/>
    </location>
</feature>
<evidence type="ECO:0000256" key="6">
    <source>
        <dbReference type="ARBA" id="ARBA00022737"/>
    </source>
</evidence>
<keyword evidence="5 12" id="KW-0479">Metal-binding</keyword>
<dbReference type="EMBL" id="CAJPWZ010000162">
    <property type="protein sequence ID" value="CAG2187274.1"/>
    <property type="molecule type" value="Genomic_DNA"/>
</dbReference>
<evidence type="ECO:0000256" key="2">
    <source>
        <dbReference type="ARBA" id="ARBA00022481"/>
    </source>
</evidence>
<dbReference type="PROSITE" id="PS51188">
    <property type="entry name" value="ZF_CR"/>
    <property type="match status" value="1"/>
</dbReference>
<comment type="caution">
    <text evidence="18">The sequence shown here is derived from an EMBL/GenBank/DDBJ whole genome shotgun (WGS) entry which is preliminary data.</text>
</comment>
<dbReference type="InterPro" id="IPR001305">
    <property type="entry name" value="HSP_DnaJ_Cys-rich_dom"/>
</dbReference>
<feature type="transmembrane region" description="Helical" evidence="14">
    <location>
        <begin position="27"/>
        <end position="48"/>
    </location>
</feature>
<feature type="transmembrane region" description="Helical" evidence="14">
    <location>
        <begin position="247"/>
        <end position="274"/>
    </location>
</feature>
<dbReference type="GO" id="GO:0006457">
    <property type="term" value="P:protein folding"/>
    <property type="evidence" value="ECO:0007669"/>
    <property type="project" value="InterPro"/>
</dbReference>
<dbReference type="InterPro" id="IPR000276">
    <property type="entry name" value="GPCR_Rhodpsn"/>
</dbReference>
<dbReference type="SUPFAM" id="SSF49493">
    <property type="entry name" value="HSP40/DnaJ peptide-binding domain"/>
    <property type="match status" value="2"/>
</dbReference>
<dbReference type="PROSITE" id="PS00636">
    <property type="entry name" value="DNAJ_1"/>
    <property type="match status" value="1"/>
</dbReference>
<evidence type="ECO:0000256" key="10">
    <source>
        <dbReference type="ARBA" id="ARBA00023136"/>
    </source>
</evidence>
<keyword evidence="8 12" id="KW-0862">Zinc</keyword>
<feature type="domain" description="G-protein coupled receptors family 1 profile" evidence="16">
    <location>
        <begin position="39"/>
        <end position="263"/>
    </location>
</feature>
<feature type="region of interest" description="Disordered" evidence="13">
    <location>
        <begin position="691"/>
        <end position="735"/>
    </location>
</feature>
<dbReference type="Gene3D" id="1.10.287.110">
    <property type="entry name" value="DnaJ domain"/>
    <property type="match status" value="1"/>
</dbReference>
<dbReference type="Pfam" id="PF01556">
    <property type="entry name" value="DnaJ_C"/>
    <property type="match status" value="1"/>
</dbReference>
<sequence>MRYKRESPYTFTGYIFLTPVPEYLNDIVGPIISYTAILFNIVVIIILFKKTLRTPSSVLMQGLALSDALTALFSYGLEPFLLNSYIRDVQMGTTVIYFQLSKLHHYKLMMIDLFHLSSVLLTTALGIQKFVAIKWPIWSYINVKRREMLAVVVVMFAISVGLHIPKFLVADFRRGEFDANECKIAAKSESLLNYSFIYYSSMTAIFLLLASVIMLFTSTFIIWSLIRERNIQSTSSENLQNIRRRSSRLIAVVTVTFLVIEFPRICMFGIMQLFSEKDSHSSQLLVDPSTQFMISVYVVFKIEDYDIDVLFKLKLFIEITRLLIVIACHQSPDNSQKDESEQTTLFYENHRYQIIPKKKKKNFKRKDRPPFTYASLVRQFKAISQAYEVLSDVKKRETYDRGGEEAIKGGGHGADFHNPMDIFDMFFGGGGRQRGPKKGKDVVHQLKVSLEDLYNGATRKLALQKNVICGKCEGRGGKEGAVGKCRICKGTGMQIRIHQLAPGMVQQIQTVCSECRGEGESIDPKHMCKHCNGKKVTRERKILEVHIDKGMKDGENIRFTGDGDQEPGIEAGDIIIVLDEKEHDRFQRQDLDLITEMEIELVEALCGFQKTIQTLDDRTLVITSLPGDVIKDKEIKCVMNEGMPIKRDPFEKGRLVIKFKVKFPENNFLPAAKLTQLDNLLPPRKEVIIPDDAEEHDLEDYNPRDRRRSRQRNAHDEDDDDEMGPGGQRVQCASH</sequence>
<evidence type="ECO:0000256" key="1">
    <source>
        <dbReference type="ARBA" id="ARBA00004635"/>
    </source>
</evidence>
<dbReference type="InterPro" id="IPR036410">
    <property type="entry name" value="HSP_DnaJ_Cys-rich_dom_sf"/>
</dbReference>
<evidence type="ECO:0000256" key="7">
    <source>
        <dbReference type="ARBA" id="ARBA00022771"/>
    </source>
</evidence>
<keyword evidence="6" id="KW-0677">Repeat</keyword>
<dbReference type="PRINTS" id="PR00625">
    <property type="entry name" value="JDOMAIN"/>
</dbReference>
<evidence type="ECO:0000256" key="9">
    <source>
        <dbReference type="ARBA" id="ARBA00022989"/>
    </source>
</evidence>
<evidence type="ECO:0000313" key="18">
    <source>
        <dbReference type="EMBL" id="CAG2187274.1"/>
    </source>
</evidence>
<evidence type="ECO:0000259" key="17">
    <source>
        <dbReference type="PROSITE" id="PS51188"/>
    </source>
</evidence>
<dbReference type="GO" id="GO:0008270">
    <property type="term" value="F:zinc ion binding"/>
    <property type="evidence" value="ECO:0007669"/>
    <property type="project" value="UniProtKB-KW"/>
</dbReference>
<dbReference type="Pfam" id="PF00001">
    <property type="entry name" value="7tm_1"/>
    <property type="match status" value="1"/>
</dbReference>
<evidence type="ECO:0000313" key="19">
    <source>
        <dbReference type="Proteomes" id="UP000683360"/>
    </source>
</evidence>
<reference evidence="18" key="1">
    <citation type="submission" date="2021-03" db="EMBL/GenBank/DDBJ databases">
        <authorList>
            <person name="Bekaert M."/>
        </authorList>
    </citation>
    <scope>NUCLEOTIDE SEQUENCE</scope>
</reference>
<dbReference type="FunFam" id="2.60.260.20:FF:000003">
    <property type="entry name" value="DnaJ subfamily A member 2"/>
    <property type="match status" value="1"/>
</dbReference>
<evidence type="ECO:0000256" key="4">
    <source>
        <dbReference type="ARBA" id="ARBA00022692"/>
    </source>
</evidence>
<proteinExistence type="predicted"/>
<dbReference type="Proteomes" id="UP000683360">
    <property type="component" value="Unassembled WGS sequence"/>
</dbReference>
<feature type="domain" description="CR-type" evidence="17">
    <location>
        <begin position="456"/>
        <end position="540"/>
    </location>
</feature>
<dbReference type="GO" id="GO:0004930">
    <property type="term" value="F:G protein-coupled receptor activity"/>
    <property type="evidence" value="ECO:0007669"/>
    <property type="project" value="InterPro"/>
</dbReference>
<protein>
    <submittedName>
        <fullName evidence="18">DNAJA1</fullName>
    </submittedName>
</protein>
<evidence type="ECO:0000256" key="12">
    <source>
        <dbReference type="PROSITE-ProRule" id="PRU00546"/>
    </source>
</evidence>
<keyword evidence="4 14" id="KW-0812">Transmembrane</keyword>
<keyword evidence="2" id="KW-0488">Methylation</keyword>
<organism evidence="18 19">
    <name type="scientific">Mytilus edulis</name>
    <name type="common">Blue mussel</name>
    <dbReference type="NCBI Taxonomy" id="6550"/>
    <lineage>
        <taxon>Eukaryota</taxon>
        <taxon>Metazoa</taxon>
        <taxon>Spiralia</taxon>
        <taxon>Lophotrochozoa</taxon>
        <taxon>Mollusca</taxon>
        <taxon>Bivalvia</taxon>
        <taxon>Autobranchia</taxon>
        <taxon>Pteriomorphia</taxon>
        <taxon>Mytilida</taxon>
        <taxon>Mytiloidea</taxon>
        <taxon>Mytilidae</taxon>
        <taxon>Mytilinae</taxon>
        <taxon>Mytilus</taxon>
    </lineage>
</organism>
<dbReference type="GO" id="GO:0030544">
    <property type="term" value="F:Hsp70 protein binding"/>
    <property type="evidence" value="ECO:0007669"/>
    <property type="project" value="InterPro"/>
</dbReference>
<dbReference type="InterPro" id="IPR036869">
    <property type="entry name" value="J_dom_sf"/>
</dbReference>
<evidence type="ECO:0000256" key="13">
    <source>
        <dbReference type="SAM" id="MobiDB-lite"/>
    </source>
</evidence>
<dbReference type="InterPro" id="IPR017452">
    <property type="entry name" value="GPCR_Rhodpsn_7TM"/>
</dbReference>
<dbReference type="InterPro" id="IPR018253">
    <property type="entry name" value="DnaJ_domain_CS"/>
</dbReference>
<gene>
    <name evidence="18" type="ORF">MEDL_2740</name>
</gene>
<keyword evidence="3" id="KW-0597">Phosphoprotein</keyword>
<accession>A0A8S3PUD7</accession>
<evidence type="ECO:0000259" key="16">
    <source>
        <dbReference type="PROSITE" id="PS50262"/>
    </source>
</evidence>
<evidence type="ECO:0000256" key="8">
    <source>
        <dbReference type="ARBA" id="ARBA00022833"/>
    </source>
</evidence>
<dbReference type="PROSITE" id="PS50076">
    <property type="entry name" value="DNAJ_2"/>
    <property type="match status" value="1"/>
</dbReference>